<keyword evidence="5 8" id="KW-0472">Membrane</keyword>
<dbReference type="InterPro" id="IPR021765">
    <property type="entry name" value="UstYa-like"/>
</dbReference>
<name>A0AAN7B536_9PEZI</name>
<comment type="similarity">
    <text evidence="7">Belongs to the ustYa family.</text>
</comment>
<evidence type="ECO:0000256" key="1">
    <source>
        <dbReference type="ARBA" id="ARBA00004167"/>
    </source>
</evidence>
<keyword evidence="6" id="KW-0325">Glycoprotein</keyword>
<evidence type="ECO:0000313" key="9">
    <source>
        <dbReference type="EMBL" id="KAK4213081.1"/>
    </source>
</evidence>
<dbReference type="Proteomes" id="UP001301769">
    <property type="component" value="Unassembled WGS sequence"/>
</dbReference>
<evidence type="ECO:0000256" key="2">
    <source>
        <dbReference type="ARBA" id="ARBA00022692"/>
    </source>
</evidence>
<dbReference type="EMBL" id="MU858115">
    <property type="protein sequence ID" value="KAK4213081.1"/>
    <property type="molecule type" value="Genomic_DNA"/>
</dbReference>
<feature type="transmembrane region" description="Helical" evidence="8">
    <location>
        <begin position="49"/>
        <end position="75"/>
    </location>
</feature>
<protein>
    <recommendedName>
        <fullName evidence="11">Tat pathway signal sequence</fullName>
    </recommendedName>
</protein>
<keyword evidence="2 8" id="KW-0812">Transmembrane</keyword>
<accession>A0AAN7B536</accession>
<proteinExistence type="inferred from homology"/>
<reference evidence="9" key="1">
    <citation type="journal article" date="2023" name="Mol. Phylogenet. Evol.">
        <title>Genome-scale phylogeny and comparative genomics of the fungal order Sordariales.</title>
        <authorList>
            <person name="Hensen N."/>
            <person name="Bonometti L."/>
            <person name="Westerberg I."/>
            <person name="Brannstrom I.O."/>
            <person name="Guillou S."/>
            <person name="Cros-Aarteil S."/>
            <person name="Calhoun S."/>
            <person name="Haridas S."/>
            <person name="Kuo A."/>
            <person name="Mondo S."/>
            <person name="Pangilinan J."/>
            <person name="Riley R."/>
            <person name="LaButti K."/>
            <person name="Andreopoulos B."/>
            <person name="Lipzen A."/>
            <person name="Chen C."/>
            <person name="Yan M."/>
            <person name="Daum C."/>
            <person name="Ng V."/>
            <person name="Clum A."/>
            <person name="Steindorff A."/>
            <person name="Ohm R.A."/>
            <person name="Martin F."/>
            <person name="Silar P."/>
            <person name="Natvig D.O."/>
            <person name="Lalanne C."/>
            <person name="Gautier V."/>
            <person name="Ament-Velasquez S.L."/>
            <person name="Kruys A."/>
            <person name="Hutchinson M.I."/>
            <person name="Powell A.J."/>
            <person name="Barry K."/>
            <person name="Miller A.N."/>
            <person name="Grigoriev I.V."/>
            <person name="Debuchy R."/>
            <person name="Gladieux P."/>
            <person name="Hiltunen Thoren M."/>
            <person name="Johannesson H."/>
        </authorList>
    </citation>
    <scope>NUCLEOTIDE SEQUENCE</scope>
    <source>
        <strain evidence="9">PSN293</strain>
    </source>
</reference>
<keyword evidence="3 8" id="KW-1133">Transmembrane helix</keyword>
<gene>
    <name evidence="9" type="ORF">QBC37DRAFT_344735</name>
</gene>
<evidence type="ECO:0000313" key="10">
    <source>
        <dbReference type="Proteomes" id="UP001301769"/>
    </source>
</evidence>
<comment type="caution">
    <text evidence="9">The sequence shown here is derived from an EMBL/GenBank/DDBJ whole genome shotgun (WGS) entry which is preliminary data.</text>
</comment>
<dbReference type="Pfam" id="PF11807">
    <property type="entry name" value="UstYa"/>
    <property type="match status" value="1"/>
</dbReference>
<organism evidence="9 10">
    <name type="scientific">Rhypophila decipiens</name>
    <dbReference type="NCBI Taxonomy" id="261697"/>
    <lineage>
        <taxon>Eukaryota</taxon>
        <taxon>Fungi</taxon>
        <taxon>Dikarya</taxon>
        <taxon>Ascomycota</taxon>
        <taxon>Pezizomycotina</taxon>
        <taxon>Sordariomycetes</taxon>
        <taxon>Sordariomycetidae</taxon>
        <taxon>Sordariales</taxon>
        <taxon>Naviculisporaceae</taxon>
        <taxon>Rhypophila</taxon>
    </lineage>
</organism>
<evidence type="ECO:0000256" key="6">
    <source>
        <dbReference type="ARBA" id="ARBA00023180"/>
    </source>
</evidence>
<dbReference type="PANTHER" id="PTHR33365:SF14">
    <property type="entry name" value="TAT PATHWAY SIGNAL SEQUENCE"/>
    <property type="match status" value="1"/>
</dbReference>
<evidence type="ECO:0000256" key="4">
    <source>
        <dbReference type="ARBA" id="ARBA00023026"/>
    </source>
</evidence>
<dbReference type="GO" id="GO:0016020">
    <property type="term" value="C:membrane"/>
    <property type="evidence" value="ECO:0007669"/>
    <property type="project" value="UniProtKB-SubCell"/>
</dbReference>
<evidence type="ECO:0008006" key="11">
    <source>
        <dbReference type="Google" id="ProtNLM"/>
    </source>
</evidence>
<keyword evidence="10" id="KW-1185">Reference proteome</keyword>
<reference evidence="9" key="2">
    <citation type="submission" date="2023-05" db="EMBL/GenBank/DDBJ databases">
        <authorList>
            <consortium name="Lawrence Berkeley National Laboratory"/>
            <person name="Steindorff A."/>
            <person name="Hensen N."/>
            <person name="Bonometti L."/>
            <person name="Westerberg I."/>
            <person name="Brannstrom I.O."/>
            <person name="Guillou S."/>
            <person name="Cros-Aarteil S."/>
            <person name="Calhoun S."/>
            <person name="Haridas S."/>
            <person name="Kuo A."/>
            <person name="Mondo S."/>
            <person name="Pangilinan J."/>
            <person name="Riley R."/>
            <person name="Labutti K."/>
            <person name="Andreopoulos B."/>
            <person name="Lipzen A."/>
            <person name="Chen C."/>
            <person name="Yanf M."/>
            <person name="Daum C."/>
            <person name="Ng V."/>
            <person name="Clum A."/>
            <person name="Ohm R."/>
            <person name="Martin F."/>
            <person name="Silar P."/>
            <person name="Natvig D."/>
            <person name="Lalanne C."/>
            <person name="Gautier V."/>
            <person name="Ament-Velasquez S.L."/>
            <person name="Kruys A."/>
            <person name="Hutchinson M.I."/>
            <person name="Powell A.J."/>
            <person name="Barry K."/>
            <person name="Miller A.N."/>
            <person name="Grigoriev I.V."/>
            <person name="Debuchy R."/>
            <person name="Gladieux P."/>
            <person name="Thoren M.H."/>
            <person name="Johannesson H."/>
        </authorList>
    </citation>
    <scope>NUCLEOTIDE SEQUENCE</scope>
    <source>
        <strain evidence="9">PSN293</strain>
    </source>
</reference>
<sequence length="324" mass="36701">MDYEPLTKPPLDDDYEDGTAVSSGNELAFIWGELLVRIHRLPRHRRRSLLLKLGFITVLSTAFIFLAALLVFLGIAKYRESHVLNFNLRQVSTYSPIHDLLDLNLHTETINGSFFPSKLKPPSIARHLPNHATDQIWEDLSDVKPLTLTKSDILRMGKDPSTAVHLLDADFGLGDDTYGASLDIFHHIHCLNSLRKIVYGTYYNTSTVKPETRTMKSLHVNHCIDLLLQALQCSGNVNYITWHWVENQPYPFPDMSVNRKCVDFGRLVDWQRENSIDRAKYDAVTGVKPKGAKERPAPDALYAWSGVPNPNHVNGANQGEDFNI</sequence>
<evidence type="ECO:0000256" key="8">
    <source>
        <dbReference type="SAM" id="Phobius"/>
    </source>
</evidence>
<evidence type="ECO:0000256" key="3">
    <source>
        <dbReference type="ARBA" id="ARBA00022989"/>
    </source>
</evidence>
<evidence type="ECO:0000256" key="5">
    <source>
        <dbReference type="ARBA" id="ARBA00023136"/>
    </source>
</evidence>
<comment type="subcellular location">
    <subcellularLocation>
        <location evidence="1">Membrane</location>
        <topology evidence="1">Single-pass membrane protein</topology>
    </subcellularLocation>
</comment>
<dbReference type="AlphaFoldDB" id="A0AAN7B536"/>
<evidence type="ECO:0000256" key="7">
    <source>
        <dbReference type="ARBA" id="ARBA00035112"/>
    </source>
</evidence>
<dbReference type="PANTHER" id="PTHR33365">
    <property type="entry name" value="YALI0B05434P"/>
    <property type="match status" value="1"/>
</dbReference>
<keyword evidence="4" id="KW-0843">Virulence</keyword>
<dbReference type="GO" id="GO:0043386">
    <property type="term" value="P:mycotoxin biosynthetic process"/>
    <property type="evidence" value="ECO:0007669"/>
    <property type="project" value="InterPro"/>
</dbReference>